<dbReference type="GO" id="GO:0016020">
    <property type="term" value="C:membrane"/>
    <property type="evidence" value="ECO:0007669"/>
    <property type="project" value="UniProtKB-SubCell"/>
</dbReference>
<keyword evidence="4 8" id="KW-0297">G-protein coupled receptor</keyword>
<dbReference type="SUPFAM" id="SSF81321">
    <property type="entry name" value="Family A G protein-coupled receptor-like"/>
    <property type="match status" value="1"/>
</dbReference>
<organism evidence="11 12">
    <name type="scientific">Mytilus coruscus</name>
    <name type="common">Sea mussel</name>
    <dbReference type="NCBI Taxonomy" id="42192"/>
    <lineage>
        <taxon>Eukaryota</taxon>
        <taxon>Metazoa</taxon>
        <taxon>Spiralia</taxon>
        <taxon>Lophotrochozoa</taxon>
        <taxon>Mollusca</taxon>
        <taxon>Bivalvia</taxon>
        <taxon>Autobranchia</taxon>
        <taxon>Pteriomorphia</taxon>
        <taxon>Mytilida</taxon>
        <taxon>Mytiloidea</taxon>
        <taxon>Mytilidae</taxon>
        <taxon>Mytilinae</taxon>
        <taxon>Mytilus</taxon>
    </lineage>
</organism>
<feature type="transmembrane region" description="Helical" evidence="9">
    <location>
        <begin position="203"/>
        <end position="229"/>
    </location>
</feature>
<sequence length="416" mass="48040">MSKNKSYMNNDYMNALNTTFLNKDIILWIYNETHLQRRLPAMIFSGFLMLVGIIGNTLVVYAYGMKFKKSSANFFICCLGVIDLTCCVLSIPFEIFTLRFHYVNFNAVACKFFRGVGMAVYIAEGFMLVFIAFDRYYKVCRPLQVSFMSKSTTHLGIIVCLGLIFGWPAVFVFGEHSAKTTFPDIHGKSCMVDDNLKTTIYPTLFFCNLLLVFIVCFSLIVILYGRIFYSILRWKKERDILKMKYARPEIGFNRNPSSSSLSSYTLSALYSRKVEYRINLQLNNGNNGQCENTTKSYSRFSLLEKFNTSINQTQTINMKMISRNRKNTRMVKTTLICVTVTVTFILSYVPYLTLQILLKTNQLTEESEILLLHQMIEVAAKSYCINNASNAIIYSIFNPKFRQSCKEMFYQVKILK</sequence>
<evidence type="ECO:0000256" key="7">
    <source>
        <dbReference type="ARBA" id="ARBA00023224"/>
    </source>
</evidence>
<feature type="transmembrane region" description="Helical" evidence="9">
    <location>
        <begin position="42"/>
        <end position="62"/>
    </location>
</feature>
<dbReference type="OrthoDB" id="6088892at2759"/>
<feature type="transmembrane region" description="Helical" evidence="9">
    <location>
        <begin position="74"/>
        <end position="93"/>
    </location>
</feature>
<dbReference type="PROSITE" id="PS50262">
    <property type="entry name" value="G_PROTEIN_RECEP_F1_2"/>
    <property type="match status" value="1"/>
</dbReference>
<gene>
    <name evidence="11" type="ORF">MCOR_53933</name>
</gene>
<dbReference type="AlphaFoldDB" id="A0A6J8EN02"/>
<feature type="domain" description="G-protein coupled receptors family 1 profile" evidence="10">
    <location>
        <begin position="55"/>
        <end position="394"/>
    </location>
</feature>
<feature type="transmembrane region" description="Helical" evidence="9">
    <location>
        <begin position="330"/>
        <end position="351"/>
    </location>
</feature>
<evidence type="ECO:0000256" key="5">
    <source>
        <dbReference type="ARBA" id="ARBA00023136"/>
    </source>
</evidence>
<keyword evidence="2 8" id="KW-0812">Transmembrane</keyword>
<dbReference type="PANTHER" id="PTHR24243:SF208">
    <property type="entry name" value="PYROKININ-1 RECEPTOR"/>
    <property type="match status" value="1"/>
</dbReference>
<reference evidence="11 12" key="1">
    <citation type="submission" date="2020-06" db="EMBL/GenBank/DDBJ databases">
        <authorList>
            <person name="Li R."/>
            <person name="Bekaert M."/>
        </authorList>
    </citation>
    <scope>NUCLEOTIDE SEQUENCE [LARGE SCALE GENOMIC DNA]</scope>
    <source>
        <strain evidence="12">wild</strain>
    </source>
</reference>
<dbReference type="CDD" id="cd00637">
    <property type="entry name" value="7tm_classA_rhodopsin-like"/>
    <property type="match status" value="1"/>
</dbReference>
<comment type="similarity">
    <text evidence="8">Belongs to the G-protein coupled receptor 1 family.</text>
</comment>
<feature type="transmembrane region" description="Helical" evidence="9">
    <location>
        <begin position="154"/>
        <end position="174"/>
    </location>
</feature>
<evidence type="ECO:0000313" key="11">
    <source>
        <dbReference type="EMBL" id="CAC5421848.1"/>
    </source>
</evidence>
<dbReference type="PROSITE" id="PS00237">
    <property type="entry name" value="G_PROTEIN_RECEP_F1_1"/>
    <property type="match status" value="1"/>
</dbReference>
<accession>A0A6J8EN02</accession>
<dbReference type="Pfam" id="PF00001">
    <property type="entry name" value="7tm_1"/>
    <property type="match status" value="1"/>
</dbReference>
<dbReference type="GO" id="GO:0004930">
    <property type="term" value="F:G protein-coupled receptor activity"/>
    <property type="evidence" value="ECO:0007669"/>
    <property type="project" value="UniProtKB-KW"/>
</dbReference>
<feature type="transmembrane region" description="Helical" evidence="9">
    <location>
        <begin position="113"/>
        <end position="133"/>
    </location>
</feature>
<dbReference type="PRINTS" id="PR00237">
    <property type="entry name" value="GPCRRHODOPSN"/>
</dbReference>
<keyword evidence="5 9" id="KW-0472">Membrane</keyword>
<keyword evidence="3 9" id="KW-1133">Transmembrane helix</keyword>
<dbReference type="PANTHER" id="PTHR24243">
    <property type="entry name" value="G-PROTEIN COUPLED RECEPTOR"/>
    <property type="match status" value="1"/>
</dbReference>
<evidence type="ECO:0000256" key="8">
    <source>
        <dbReference type="RuleBase" id="RU000688"/>
    </source>
</evidence>
<name>A0A6J8EN02_MYTCO</name>
<dbReference type="Gene3D" id="1.20.1070.10">
    <property type="entry name" value="Rhodopsin 7-helix transmembrane proteins"/>
    <property type="match status" value="1"/>
</dbReference>
<protein>
    <recommendedName>
        <fullName evidence="10">G-protein coupled receptors family 1 profile domain-containing protein</fullName>
    </recommendedName>
</protein>
<dbReference type="InterPro" id="IPR000276">
    <property type="entry name" value="GPCR_Rhodpsn"/>
</dbReference>
<comment type="subcellular location">
    <subcellularLocation>
        <location evidence="1">Membrane</location>
        <topology evidence="1">Multi-pass membrane protein</topology>
    </subcellularLocation>
</comment>
<evidence type="ECO:0000256" key="2">
    <source>
        <dbReference type="ARBA" id="ARBA00022692"/>
    </source>
</evidence>
<proteinExistence type="inferred from homology"/>
<evidence type="ECO:0000256" key="3">
    <source>
        <dbReference type="ARBA" id="ARBA00022989"/>
    </source>
</evidence>
<dbReference type="EMBL" id="CACVKT020009398">
    <property type="protein sequence ID" value="CAC5421848.1"/>
    <property type="molecule type" value="Genomic_DNA"/>
</dbReference>
<evidence type="ECO:0000259" key="10">
    <source>
        <dbReference type="PROSITE" id="PS50262"/>
    </source>
</evidence>
<dbReference type="InterPro" id="IPR017452">
    <property type="entry name" value="GPCR_Rhodpsn_7TM"/>
</dbReference>
<evidence type="ECO:0000256" key="9">
    <source>
        <dbReference type="SAM" id="Phobius"/>
    </source>
</evidence>
<evidence type="ECO:0000313" key="12">
    <source>
        <dbReference type="Proteomes" id="UP000507470"/>
    </source>
</evidence>
<dbReference type="Proteomes" id="UP000507470">
    <property type="component" value="Unassembled WGS sequence"/>
</dbReference>
<keyword evidence="7 8" id="KW-0807">Transducer</keyword>
<evidence type="ECO:0000256" key="6">
    <source>
        <dbReference type="ARBA" id="ARBA00023170"/>
    </source>
</evidence>
<keyword evidence="12" id="KW-1185">Reference proteome</keyword>
<evidence type="ECO:0000256" key="4">
    <source>
        <dbReference type="ARBA" id="ARBA00023040"/>
    </source>
</evidence>
<keyword evidence="6 8" id="KW-0675">Receptor</keyword>
<evidence type="ECO:0000256" key="1">
    <source>
        <dbReference type="ARBA" id="ARBA00004141"/>
    </source>
</evidence>